<reference evidence="1" key="1">
    <citation type="journal article" date="2022" name="bioRxiv">
        <title>Sequencing and chromosome-scale assembly of the giantPleurodeles waltlgenome.</title>
        <authorList>
            <person name="Brown T."/>
            <person name="Elewa A."/>
            <person name="Iarovenko S."/>
            <person name="Subramanian E."/>
            <person name="Araus A.J."/>
            <person name="Petzold A."/>
            <person name="Susuki M."/>
            <person name="Suzuki K.-i.T."/>
            <person name="Hayashi T."/>
            <person name="Toyoda A."/>
            <person name="Oliveira C."/>
            <person name="Osipova E."/>
            <person name="Leigh N.D."/>
            <person name="Simon A."/>
            <person name="Yun M.H."/>
        </authorList>
    </citation>
    <scope>NUCLEOTIDE SEQUENCE</scope>
    <source>
        <strain evidence="1">20211129_DDA</strain>
        <tissue evidence="1">Liver</tissue>
    </source>
</reference>
<comment type="caution">
    <text evidence="1">The sequence shown here is derived from an EMBL/GenBank/DDBJ whole genome shotgun (WGS) entry which is preliminary data.</text>
</comment>
<accession>A0AAV7RZ16</accession>
<proteinExistence type="predicted"/>
<sequence length="94" mass="10296">MRERVPVFKSHRDAIKCIKPGSDSWCRTGQTSMRCGLITGKTKSNEKRRRTARDREEVAPGGTRTLCDSIEAGAGGVTGSVVLYSAFCFSRRVG</sequence>
<dbReference type="Proteomes" id="UP001066276">
    <property type="component" value="Chromosome 5"/>
</dbReference>
<dbReference type="EMBL" id="JANPWB010000009">
    <property type="protein sequence ID" value="KAJ1157741.1"/>
    <property type="molecule type" value="Genomic_DNA"/>
</dbReference>
<protein>
    <submittedName>
        <fullName evidence="1">Uncharacterized protein</fullName>
    </submittedName>
</protein>
<name>A0AAV7RZ16_PLEWA</name>
<evidence type="ECO:0000313" key="1">
    <source>
        <dbReference type="EMBL" id="KAJ1157741.1"/>
    </source>
</evidence>
<dbReference type="AlphaFoldDB" id="A0AAV7RZ16"/>
<keyword evidence="2" id="KW-1185">Reference proteome</keyword>
<evidence type="ECO:0000313" key="2">
    <source>
        <dbReference type="Proteomes" id="UP001066276"/>
    </source>
</evidence>
<organism evidence="1 2">
    <name type="scientific">Pleurodeles waltl</name>
    <name type="common">Iberian ribbed newt</name>
    <dbReference type="NCBI Taxonomy" id="8319"/>
    <lineage>
        <taxon>Eukaryota</taxon>
        <taxon>Metazoa</taxon>
        <taxon>Chordata</taxon>
        <taxon>Craniata</taxon>
        <taxon>Vertebrata</taxon>
        <taxon>Euteleostomi</taxon>
        <taxon>Amphibia</taxon>
        <taxon>Batrachia</taxon>
        <taxon>Caudata</taxon>
        <taxon>Salamandroidea</taxon>
        <taxon>Salamandridae</taxon>
        <taxon>Pleurodelinae</taxon>
        <taxon>Pleurodeles</taxon>
    </lineage>
</organism>
<gene>
    <name evidence="1" type="ORF">NDU88_010441</name>
</gene>